<accession>A0ACB7XRM4</accession>
<dbReference type="Proteomes" id="UP000828048">
    <property type="component" value="Chromosome 1"/>
</dbReference>
<organism evidence="1 2">
    <name type="scientific">Vaccinium darrowii</name>
    <dbReference type="NCBI Taxonomy" id="229202"/>
    <lineage>
        <taxon>Eukaryota</taxon>
        <taxon>Viridiplantae</taxon>
        <taxon>Streptophyta</taxon>
        <taxon>Embryophyta</taxon>
        <taxon>Tracheophyta</taxon>
        <taxon>Spermatophyta</taxon>
        <taxon>Magnoliopsida</taxon>
        <taxon>eudicotyledons</taxon>
        <taxon>Gunneridae</taxon>
        <taxon>Pentapetalae</taxon>
        <taxon>asterids</taxon>
        <taxon>Ericales</taxon>
        <taxon>Ericaceae</taxon>
        <taxon>Vaccinioideae</taxon>
        <taxon>Vaccinieae</taxon>
        <taxon>Vaccinium</taxon>
    </lineage>
</organism>
<reference evidence="1 2" key="1">
    <citation type="journal article" date="2021" name="Hortic Res">
        <title>High-quality reference genome and annotation aids understanding of berry development for evergreen blueberry (Vaccinium darrowii).</title>
        <authorList>
            <person name="Yu J."/>
            <person name="Hulse-Kemp A.M."/>
            <person name="Babiker E."/>
            <person name="Staton M."/>
        </authorList>
    </citation>
    <scope>NUCLEOTIDE SEQUENCE [LARGE SCALE GENOMIC DNA]</scope>
    <source>
        <strain evidence="2">cv. NJ 8807/NJ 8810</strain>
        <tissue evidence="1">Young leaf</tissue>
    </source>
</reference>
<evidence type="ECO:0000313" key="1">
    <source>
        <dbReference type="EMBL" id="KAH7843677.1"/>
    </source>
</evidence>
<dbReference type="EMBL" id="CM037151">
    <property type="protein sequence ID" value="KAH7843677.1"/>
    <property type="molecule type" value="Genomic_DNA"/>
</dbReference>
<gene>
    <name evidence="1" type="ORF">Vadar_019402</name>
</gene>
<comment type="caution">
    <text evidence="1">The sequence shown here is derived from an EMBL/GenBank/DDBJ whole genome shotgun (WGS) entry which is preliminary data.</text>
</comment>
<keyword evidence="2" id="KW-1185">Reference proteome</keyword>
<evidence type="ECO:0000313" key="2">
    <source>
        <dbReference type="Proteomes" id="UP000828048"/>
    </source>
</evidence>
<sequence length="990" mass="110130">MAESRRYGPTEPLNLDQILQEAQERWLRPMEICEILQNHKKFRLTSEPPNRPPAGSLFLFDRKVLRYFRKDGHRWRKKKDGKTIKEAHEKLKAGSVDVLHCYYAHGEDNENFQRRSYWMLHEQLENIVLVHYREVKEGSKLDVPRLLNADPGSQLGSGQTSSTPSLEQSPSPVPTLQTSYASSLDSVDWSEPSPNAVDWNELMLSSAFEDRDSGKDPGTPSLTLTVCGSLPHNALSLASKNTGLLELSTGRLDSGFLGAAGLSIGANIHGSRGNLYHMHGQKFFFDQMNAADFLSHKLIDARLDGNNTIQDVSCGESGDTITPVDLRLAQGRDFLLLQPHSQDNSSFPEKLPSTGKVDAPIGRANTDEDGKLKKLDSFGRWMDKEIGGDCDDSLVASDSGNYWNTFDTENEKEVSSVLDHMQLNIESMGPSLSQDQLFSISDFAPDWAYSGVETKVLITGTFLGEKKQSGSLNWCCMFGEIEAPTEVLADNVMRCQVPFHAPGRVPLYITCSNRLACSEVREFEYREKPPEASSSVTGKTLPEDEVQFQIRLARMLHVGSERKWLNCSVFRCEKCNIKKNITSLKTESKISSEMVENAIMFHEGYSVVDPRDALIENMLKSKLYEWLICKVHGGGRGPHILDNEGLGLIHLAAALGFAWAMSPILAAGVGPNFRDARGKTALHWASYYGREETVIALIRFGASAGAVDDPTSASPGGQTAADLASSRGHKGIAGYLAEVDLTSHLSSLTLGENSLESVAANIAAEKASENAAQDVLSPLQTDEEHSLKGSLAAVRKSAHAAALIQAAFRARSFRHRQLTKSDNDISESSVDLVSLGLLNKVQKVSHFEDYLHSAAIKIQQKYRGWKGRKEFLKIRNRVVKIQAYVRGHQVRKQYKKVVWSVSIVEKAILRWRRKGQGLRGFRKQETLPNSEKNDEYDFLRIGRKQKFAGVEKALARVQSMVRHPEARDQYMRLVSKFEDSKLSDDVTSAS</sequence>
<proteinExistence type="predicted"/>
<protein>
    <submittedName>
        <fullName evidence="1">Uncharacterized protein</fullName>
    </submittedName>
</protein>
<name>A0ACB7XRM4_9ERIC</name>